<dbReference type="PANTHER" id="PTHR36966">
    <property type="entry name" value="REP-ASSOCIATED TYROSINE TRANSPOSASE"/>
    <property type="match status" value="1"/>
</dbReference>
<sequence length="176" mass="20123">MVFNPRRHHRTSYRFKGHDYGSPGAYFVTANCINGEHLFGEVVNGEMNLNALGQIVYTQWYRTEAIRPNITLGAFVIMPNHIHGIIIINEKREPSVKSIQLLEPDGSSKKLISTSQTIGAIMRGFMGAVTSEINKFRGTPGDKIWQVNYWDRIIRTEKAYHKISAYILNNPKKWES</sequence>
<dbReference type="GO" id="GO:0006313">
    <property type="term" value="P:DNA transposition"/>
    <property type="evidence" value="ECO:0007669"/>
    <property type="project" value="InterPro"/>
</dbReference>
<dbReference type="AlphaFoldDB" id="A0A9D7SQ16"/>
<dbReference type="EMBL" id="JADKGY010000001">
    <property type="protein sequence ID" value="MBK9980958.1"/>
    <property type="molecule type" value="Genomic_DNA"/>
</dbReference>
<protein>
    <submittedName>
        <fullName evidence="2">Transposase</fullName>
    </submittedName>
</protein>
<proteinExistence type="predicted"/>
<dbReference type="GO" id="GO:0004803">
    <property type="term" value="F:transposase activity"/>
    <property type="evidence" value="ECO:0007669"/>
    <property type="project" value="InterPro"/>
</dbReference>
<feature type="domain" description="Transposase IS200-like" evidence="1">
    <location>
        <begin position="22"/>
        <end position="170"/>
    </location>
</feature>
<dbReference type="SUPFAM" id="SSF143422">
    <property type="entry name" value="Transposase IS200-like"/>
    <property type="match status" value="1"/>
</dbReference>
<evidence type="ECO:0000313" key="2">
    <source>
        <dbReference type="EMBL" id="MBK9980958.1"/>
    </source>
</evidence>
<accession>A0A9D7SQ16</accession>
<organism evidence="2 3">
    <name type="scientific">Candidatus Opimibacter skivensis</name>
    <dbReference type="NCBI Taxonomy" id="2982028"/>
    <lineage>
        <taxon>Bacteria</taxon>
        <taxon>Pseudomonadati</taxon>
        <taxon>Bacteroidota</taxon>
        <taxon>Saprospiria</taxon>
        <taxon>Saprospirales</taxon>
        <taxon>Saprospiraceae</taxon>
        <taxon>Candidatus Opimibacter</taxon>
    </lineage>
</organism>
<dbReference type="InterPro" id="IPR002686">
    <property type="entry name" value="Transposase_17"/>
</dbReference>
<dbReference type="PANTHER" id="PTHR36966:SF1">
    <property type="entry name" value="REP-ASSOCIATED TYROSINE TRANSPOSASE"/>
    <property type="match status" value="1"/>
</dbReference>
<dbReference type="Gene3D" id="3.30.70.1290">
    <property type="entry name" value="Transposase IS200-like"/>
    <property type="match status" value="1"/>
</dbReference>
<dbReference type="GO" id="GO:0043565">
    <property type="term" value="F:sequence-specific DNA binding"/>
    <property type="evidence" value="ECO:0007669"/>
    <property type="project" value="TreeGrafter"/>
</dbReference>
<reference evidence="2 3" key="1">
    <citation type="submission" date="2020-10" db="EMBL/GenBank/DDBJ databases">
        <title>Connecting structure to function with the recovery of over 1000 high-quality activated sludge metagenome-assembled genomes encoding full-length rRNA genes using long-read sequencing.</title>
        <authorList>
            <person name="Singleton C.M."/>
            <person name="Petriglieri F."/>
            <person name="Kristensen J.M."/>
            <person name="Kirkegaard R.H."/>
            <person name="Michaelsen T.Y."/>
            <person name="Andersen M.H."/>
            <person name="Karst S.M."/>
            <person name="Dueholm M.S."/>
            <person name="Nielsen P.H."/>
            <person name="Albertsen M."/>
        </authorList>
    </citation>
    <scope>NUCLEOTIDE SEQUENCE [LARGE SCALE GENOMIC DNA]</scope>
    <source>
        <strain evidence="2">Ribe_18-Q3-R11-54_MAXAC.273</strain>
    </source>
</reference>
<comment type="caution">
    <text evidence="2">The sequence shown here is derived from an EMBL/GenBank/DDBJ whole genome shotgun (WGS) entry which is preliminary data.</text>
</comment>
<evidence type="ECO:0000313" key="3">
    <source>
        <dbReference type="Proteomes" id="UP000808337"/>
    </source>
</evidence>
<dbReference type="SMART" id="SM01321">
    <property type="entry name" value="Y1_Tnp"/>
    <property type="match status" value="1"/>
</dbReference>
<dbReference type="InterPro" id="IPR036515">
    <property type="entry name" value="Transposase_17_sf"/>
</dbReference>
<name>A0A9D7SQ16_9BACT</name>
<dbReference type="InterPro" id="IPR052715">
    <property type="entry name" value="RAYT_transposase"/>
</dbReference>
<dbReference type="Proteomes" id="UP000808337">
    <property type="component" value="Unassembled WGS sequence"/>
</dbReference>
<evidence type="ECO:0000259" key="1">
    <source>
        <dbReference type="SMART" id="SM01321"/>
    </source>
</evidence>
<gene>
    <name evidence="2" type="ORF">IPP15_00800</name>
</gene>